<dbReference type="AlphaFoldDB" id="A0A8C4NAF5"/>
<dbReference type="Proteomes" id="UP000694388">
    <property type="component" value="Unplaced"/>
</dbReference>
<evidence type="ECO:0000313" key="1">
    <source>
        <dbReference type="Ensembl" id="ENSEBUP00000003999.1"/>
    </source>
</evidence>
<reference evidence="1" key="2">
    <citation type="submission" date="2025-09" db="UniProtKB">
        <authorList>
            <consortium name="Ensembl"/>
        </authorList>
    </citation>
    <scope>IDENTIFICATION</scope>
</reference>
<keyword evidence="2" id="KW-1185">Reference proteome</keyword>
<name>A0A8C4NAF5_EPTBU</name>
<evidence type="ECO:0000313" key="2">
    <source>
        <dbReference type="Proteomes" id="UP000694388"/>
    </source>
</evidence>
<dbReference type="Ensembl" id="ENSEBUT00000004408.1">
    <property type="protein sequence ID" value="ENSEBUP00000003999.1"/>
    <property type="gene ID" value="ENSEBUG00000002834.1"/>
</dbReference>
<protein>
    <submittedName>
        <fullName evidence="1">Uncharacterized protein</fullName>
    </submittedName>
</protein>
<accession>A0A8C4NAF5</accession>
<organism evidence="1 2">
    <name type="scientific">Eptatretus burgeri</name>
    <name type="common">Inshore hagfish</name>
    <dbReference type="NCBI Taxonomy" id="7764"/>
    <lineage>
        <taxon>Eukaryota</taxon>
        <taxon>Metazoa</taxon>
        <taxon>Chordata</taxon>
        <taxon>Craniata</taxon>
        <taxon>Vertebrata</taxon>
        <taxon>Cyclostomata</taxon>
        <taxon>Myxini</taxon>
        <taxon>Myxiniformes</taxon>
        <taxon>Myxinidae</taxon>
        <taxon>Eptatretinae</taxon>
        <taxon>Eptatretus</taxon>
    </lineage>
</organism>
<reference evidence="1" key="1">
    <citation type="submission" date="2025-08" db="UniProtKB">
        <authorList>
            <consortium name="Ensembl"/>
        </authorList>
    </citation>
    <scope>IDENTIFICATION</scope>
</reference>
<proteinExistence type="predicted"/>
<dbReference type="Gene3D" id="3.40.50.2300">
    <property type="match status" value="1"/>
</dbReference>
<sequence length="127" mass="14433">MGRGKRLLPVCQKDEGCNGREWNHQQEMYGPPSIIGRVGAAYITLGGLFLVHVKDLAGKACGELKKEEGIHHLEVMLYPKDLIYDDRELLPNIIQTHAFKQSPTFVQAQIWYHTLDIHCPRGKPPLF</sequence>